<dbReference type="PROSITE" id="PS51314">
    <property type="entry name" value="VPS37_C"/>
    <property type="match status" value="1"/>
</dbReference>
<protein>
    <submittedName>
        <fullName evidence="11">Vacuolar protein sorting-associated protein 37D isoform X1</fullName>
    </submittedName>
</protein>
<dbReference type="GeneID" id="108260372"/>
<evidence type="ECO:0000313" key="11">
    <source>
        <dbReference type="RefSeq" id="XP_017316110.1"/>
    </source>
</evidence>
<evidence type="ECO:0000256" key="6">
    <source>
        <dbReference type="ARBA" id="ARBA00025010"/>
    </source>
</evidence>
<evidence type="ECO:0000256" key="4">
    <source>
        <dbReference type="ARBA" id="ARBA00022753"/>
    </source>
</evidence>
<dbReference type="GO" id="GO:0006623">
    <property type="term" value="P:protein targeting to vacuole"/>
    <property type="evidence" value="ECO:0007669"/>
    <property type="project" value="TreeGrafter"/>
</dbReference>
<dbReference type="STRING" id="7998.ENSIPUP00000034200"/>
<evidence type="ECO:0000256" key="1">
    <source>
        <dbReference type="ARBA" id="ARBA00004633"/>
    </source>
</evidence>
<keyword evidence="10" id="KW-1185">Reference proteome</keyword>
<accession>A0A2D0QFG5</accession>
<dbReference type="OMA" id="WQFQGLQ"/>
<evidence type="ECO:0000256" key="8">
    <source>
        <dbReference type="SAM" id="MobiDB-lite"/>
    </source>
</evidence>
<dbReference type="GO" id="GO:0000813">
    <property type="term" value="C:ESCRT I complex"/>
    <property type="evidence" value="ECO:0007669"/>
    <property type="project" value="TreeGrafter"/>
</dbReference>
<keyword evidence="3 7" id="KW-0813">Transport</keyword>
<comment type="subcellular location">
    <subcellularLocation>
        <location evidence="1">Late endosome membrane</location>
        <topology evidence="1">Peripheral membrane protein</topology>
    </subcellularLocation>
</comment>
<dbReference type="InterPro" id="IPR037202">
    <property type="entry name" value="ESCRT_assembly_dom"/>
</dbReference>
<feature type="compositionally biased region" description="Basic and acidic residues" evidence="8">
    <location>
        <begin position="186"/>
        <end position="198"/>
    </location>
</feature>
<dbReference type="InterPro" id="IPR009851">
    <property type="entry name" value="Mod_r"/>
</dbReference>
<evidence type="ECO:0000256" key="3">
    <source>
        <dbReference type="ARBA" id="ARBA00022448"/>
    </source>
</evidence>
<reference evidence="10" key="1">
    <citation type="journal article" date="2016" name="Nat. Commun.">
        <title>The channel catfish genome sequence provides insights into the evolution of scale formation in teleosts.</title>
        <authorList>
            <person name="Liu Z."/>
            <person name="Liu S."/>
            <person name="Yao J."/>
            <person name="Bao L."/>
            <person name="Zhang J."/>
            <person name="Li Y."/>
            <person name="Jiang C."/>
            <person name="Sun L."/>
            <person name="Wang R."/>
            <person name="Zhang Y."/>
            <person name="Zhou T."/>
            <person name="Zeng Q."/>
            <person name="Fu Q."/>
            <person name="Gao S."/>
            <person name="Li N."/>
            <person name="Koren S."/>
            <person name="Jiang Y."/>
            <person name="Zimin A."/>
            <person name="Xu P."/>
            <person name="Phillippy A.M."/>
            <person name="Geng X."/>
            <person name="Song L."/>
            <person name="Sun F."/>
            <person name="Li C."/>
            <person name="Wang X."/>
            <person name="Chen A."/>
            <person name="Jin Y."/>
            <person name="Yuan Z."/>
            <person name="Yang Y."/>
            <person name="Tan S."/>
            <person name="Peatman E."/>
            <person name="Lu J."/>
            <person name="Qin Z."/>
            <person name="Dunham R."/>
            <person name="Li Z."/>
            <person name="Sonstegard T."/>
            <person name="Feng J."/>
            <person name="Danzmann R.G."/>
            <person name="Schroeder S."/>
            <person name="Scheffler B."/>
            <person name="Duke M.V."/>
            <person name="Ballard L."/>
            <person name="Kucuktas H."/>
            <person name="Kaltenboeck L."/>
            <person name="Liu H."/>
            <person name="Armbruster J."/>
            <person name="Xie Y."/>
            <person name="Kirby M.L."/>
            <person name="Tian Y."/>
            <person name="Flanagan M.E."/>
            <person name="Mu W."/>
            <person name="Waldbieser G.C."/>
        </authorList>
    </citation>
    <scope>NUCLEOTIDE SEQUENCE [LARGE SCALE GENOMIC DNA]</scope>
    <source>
        <strain evidence="10">SDA103</strain>
    </source>
</reference>
<proteinExistence type="inferred from homology"/>
<dbReference type="GO" id="GO:0006612">
    <property type="term" value="P:protein targeting to membrane"/>
    <property type="evidence" value="ECO:0007669"/>
    <property type="project" value="TreeGrafter"/>
</dbReference>
<dbReference type="Pfam" id="PF07200">
    <property type="entry name" value="Mod_r"/>
    <property type="match status" value="1"/>
</dbReference>
<feature type="domain" description="VPS37 C-terminal" evidence="9">
    <location>
        <begin position="88"/>
        <end position="177"/>
    </location>
</feature>
<dbReference type="SUPFAM" id="SSF140111">
    <property type="entry name" value="Endosomal sorting complex assembly domain"/>
    <property type="match status" value="1"/>
</dbReference>
<gene>
    <name evidence="11" type="primary">vps37d</name>
</gene>
<dbReference type="Gene3D" id="1.10.287.660">
    <property type="entry name" value="Helix hairpin bin"/>
    <property type="match status" value="1"/>
</dbReference>
<dbReference type="PANTHER" id="PTHR13678:SF24">
    <property type="entry name" value="SI:CH211-284F22.3"/>
    <property type="match status" value="1"/>
</dbReference>
<evidence type="ECO:0000313" key="10">
    <source>
        <dbReference type="Proteomes" id="UP000221080"/>
    </source>
</evidence>
<dbReference type="OrthoDB" id="8921242at2759"/>
<name>A0A2D0QFG5_ICTPU</name>
<dbReference type="InterPro" id="IPR029012">
    <property type="entry name" value="Helix_hairpin_bin_sf"/>
</dbReference>
<feature type="region of interest" description="Disordered" evidence="8">
    <location>
        <begin position="164"/>
        <end position="205"/>
    </location>
</feature>
<evidence type="ECO:0000259" key="9">
    <source>
        <dbReference type="PROSITE" id="PS51314"/>
    </source>
</evidence>
<dbReference type="Proteomes" id="UP000221080">
    <property type="component" value="Chromosome 28"/>
</dbReference>
<reference evidence="11" key="2">
    <citation type="submission" date="2025-08" db="UniProtKB">
        <authorList>
            <consortium name="RefSeq"/>
        </authorList>
    </citation>
    <scope>IDENTIFICATION</scope>
    <source>
        <tissue evidence="11">Blood</tissue>
    </source>
</reference>
<dbReference type="CTD" id="155382"/>
<dbReference type="PANTHER" id="PTHR13678">
    <property type="entry name" value="VACUOLAR PROTEIN SORTING-ASSOCIATED PROTEIN 37"/>
    <property type="match status" value="1"/>
</dbReference>
<evidence type="ECO:0000256" key="5">
    <source>
        <dbReference type="ARBA" id="ARBA00022927"/>
    </source>
</evidence>
<sequence>MSQKREVNSCPDGYRVLSTSELRELLQDEAKMDKIVRLSEKFQELQVEREAMLVINRSLAEESLAHRPRLQNGKIQLAAKYEELAKLAASYREKQSRLETHIQKRGPQTAQNLLQDEVARAEDQSEELLKRFMEGQVPLEGFLDSFQSFRKTYHVRRAQVEKIQELNRPGRKQTKRSEEDEEEAEEQKKKDQGSKELRPNGITSHGSARIFQVRYGLTPAILVPLSTSSAPPTSLSPLDSCPGQRQALGHGAPHPCPGQPVGLRVIGQLPGWPIRPVRLQQLYRPSPHQHEPPYR</sequence>
<dbReference type="KEGG" id="ipu:108260372"/>
<keyword evidence="4" id="KW-0967">Endosome</keyword>
<evidence type="ECO:0000256" key="2">
    <source>
        <dbReference type="ARBA" id="ARBA00007617"/>
    </source>
</evidence>
<dbReference type="AlphaFoldDB" id="A0A2D0QFG5"/>
<dbReference type="RefSeq" id="XP_017316110.1">
    <property type="nucleotide sequence ID" value="XM_017460621.3"/>
</dbReference>
<dbReference type="GO" id="GO:0043162">
    <property type="term" value="P:ubiquitin-dependent protein catabolic process via the multivesicular body sorting pathway"/>
    <property type="evidence" value="ECO:0007669"/>
    <property type="project" value="TreeGrafter"/>
</dbReference>
<keyword evidence="5 7" id="KW-0653">Protein transport</keyword>
<dbReference type="GO" id="GO:0031902">
    <property type="term" value="C:late endosome membrane"/>
    <property type="evidence" value="ECO:0007669"/>
    <property type="project" value="UniProtKB-SubCell"/>
</dbReference>
<evidence type="ECO:0000256" key="7">
    <source>
        <dbReference type="PROSITE-ProRule" id="PRU00646"/>
    </source>
</evidence>
<comment type="similarity">
    <text evidence="2">Belongs to the VPS37 family.</text>
</comment>
<organism evidence="10 11">
    <name type="scientific">Ictalurus punctatus</name>
    <name type="common">Channel catfish</name>
    <name type="synonym">Silurus punctatus</name>
    <dbReference type="NCBI Taxonomy" id="7998"/>
    <lineage>
        <taxon>Eukaryota</taxon>
        <taxon>Metazoa</taxon>
        <taxon>Chordata</taxon>
        <taxon>Craniata</taxon>
        <taxon>Vertebrata</taxon>
        <taxon>Euteleostomi</taxon>
        <taxon>Actinopterygii</taxon>
        <taxon>Neopterygii</taxon>
        <taxon>Teleostei</taxon>
        <taxon>Ostariophysi</taxon>
        <taxon>Siluriformes</taxon>
        <taxon>Ictaluridae</taxon>
        <taxon>Ictalurus</taxon>
    </lineage>
</organism>
<comment type="function">
    <text evidence="6">Component of the ESCRT-I complex, a regulator of vesicular trafficking process. Required for the sorting of endocytic ubiquitinated cargos into multivesicular bodies. May be involved in cell growth and differentiation.</text>
</comment>